<dbReference type="Proteomes" id="UP000295497">
    <property type="component" value="Chromosome"/>
</dbReference>
<protein>
    <submittedName>
        <fullName evidence="1">Uncharacterized protein</fullName>
    </submittedName>
</protein>
<sequence length="88" mass="10040">MTSGTFLYFSFTTSARNVWYARNVPSYRRDRSAAEILRSVPPRDRAVMLRFGLDLNDPADAALFVSGVRAADDAIAAQERWERENARR</sequence>
<dbReference type="AlphaFoldDB" id="A0A4P2QY32"/>
<proteinExistence type="predicted"/>
<organism evidence="1 2">
    <name type="scientific">Sorangium cellulosum</name>
    <name type="common">Polyangium cellulosum</name>
    <dbReference type="NCBI Taxonomy" id="56"/>
    <lineage>
        <taxon>Bacteria</taxon>
        <taxon>Pseudomonadati</taxon>
        <taxon>Myxococcota</taxon>
        <taxon>Polyangia</taxon>
        <taxon>Polyangiales</taxon>
        <taxon>Polyangiaceae</taxon>
        <taxon>Sorangium</taxon>
    </lineage>
</organism>
<name>A0A4P2QY32_SORCE</name>
<evidence type="ECO:0000313" key="1">
    <source>
        <dbReference type="EMBL" id="AUX35484.1"/>
    </source>
</evidence>
<dbReference type="EMBL" id="CP012672">
    <property type="protein sequence ID" value="AUX35484.1"/>
    <property type="molecule type" value="Genomic_DNA"/>
</dbReference>
<evidence type="ECO:0000313" key="2">
    <source>
        <dbReference type="Proteomes" id="UP000295497"/>
    </source>
</evidence>
<gene>
    <name evidence="1" type="ORF">SOCE836_076770</name>
</gene>
<reference evidence="1 2" key="1">
    <citation type="submission" date="2015-09" db="EMBL/GenBank/DDBJ databases">
        <title>Sorangium comparison.</title>
        <authorList>
            <person name="Zaburannyi N."/>
            <person name="Bunk B."/>
            <person name="Overmann J."/>
            <person name="Mueller R."/>
        </authorList>
    </citation>
    <scope>NUCLEOTIDE SEQUENCE [LARGE SCALE GENOMIC DNA]</scope>
    <source>
        <strain evidence="1 2">So ce836</strain>
    </source>
</reference>
<accession>A0A4P2QY32</accession>
<dbReference type="RefSeq" id="WP_207218056.1">
    <property type="nucleotide sequence ID" value="NZ_CP012672.1"/>
</dbReference>